<dbReference type="InterPro" id="IPR012448">
    <property type="entry name" value="DUF1652"/>
</dbReference>
<organism evidence="1 3">
    <name type="scientific">Pseudomonas amygdali pv. lachrymans str. M301315</name>
    <dbReference type="NCBI Taxonomy" id="629260"/>
    <lineage>
        <taxon>Bacteria</taxon>
        <taxon>Pseudomonadati</taxon>
        <taxon>Pseudomonadota</taxon>
        <taxon>Gammaproteobacteria</taxon>
        <taxon>Pseudomonadales</taxon>
        <taxon>Pseudomonadaceae</taxon>
        <taxon>Pseudomonas</taxon>
        <taxon>Pseudomonas amygdali</taxon>
    </lineage>
</organism>
<accession>A0AAD0LWX9</accession>
<dbReference type="AlphaFoldDB" id="A0AAD0LWX9"/>
<evidence type="ECO:0000313" key="1">
    <source>
        <dbReference type="EMBL" id="AXH55462.1"/>
    </source>
</evidence>
<reference evidence="1 3" key="1">
    <citation type="journal article" date="2011" name="PLoS Pathog.">
        <title>Dynamic evolution of pathogenicity revealed by sequencing and comparative genomics of 19 Pseudomonas syringae isolates.</title>
        <authorList>
            <person name="Baltrus D.A."/>
            <person name="Nishimura M.T."/>
            <person name="Romanchuk A."/>
            <person name="Chang J.H."/>
            <person name="Mukhtar M.S."/>
            <person name="Cherkis K."/>
            <person name="Roach J."/>
            <person name="Grant S.R."/>
            <person name="Jones C.D."/>
            <person name="Dangl J.L."/>
        </authorList>
    </citation>
    <scope>NUCLEOTIDE SEQUENCE [LARGE SCALE GENOMIC DNA]</scope>
    <source>
        <strain evidence="1 3">M301315</strain>
    </source>
</reference>
<protein>
    <submittedName>
        <fullName evidence="1">DUF1652 domain-containing protein</fullName>
    </submittedName>
</protein>
<evidence type="ECO:0000313" key="3">
    <source>
        <dbReference type="Proteomes" id="UP000006426"/>
    </source>
</evidence>
<dbReference type="EMBL" id="CP031225">
    <property type="protein sequence ID" value="AXH56282.1"/>
    <property type="molecule type" value="Genomic_DNA"/>
</dbReference>
<dbReference type="RefSeq" id="WP_005747088.1">
    <property type="nucleotide sequence ID" value="NZ_CP031225.1"/>
</dbReference>
<evidence type="ECO:0000313" key="2">
    <source>
        <dbReference type="EMBL" id="AXH56282.1"/>
    </source>
</evidence>
<dbReference type="Proteomes" id="UP000006426">
    <property type="component" value="Chromosome"/>
</dbReference>
<sequence>MISSLELRHIIEQAFLPMKCICINVPDGSLTIQIFSQNTEKEELTVTGVDASGLGSSRAIAALVLELRDELKHRHLSPGQRERAYKG</sequence>
<name>A0AAD0LWX9_PSEAV</name>
<gene>
    <name evidence="1" type="ORF">PLA107_009160</name>
    <name evidence="2" type="ORF">PLA107_013910</name>
</gene>
<dbReference type="Pfam" id="PF07865">
    <property type="entry name" value="DUF1652"/>
    <property type="match status" value="1"/>
</dbReference>
<proteinExistence type="predicted"/>
<dbReference type="EMBL" id="CP031225">
    <property type="protein sequence ID" value="AXH55462.1"/>
    <property type="molecule type" value="Genomic_DNA"/>
</dbReference>
<reference evidence="1" key="2">
    <citation type="submission" date="2018-07" db="EMBL/GenBank/DDBJ databases">
        <title>Complete genome sequence of P. amygdali pv. lachrymans 107.</title>
        <authorList>
            <person name="Baltrus D.A."/>
            <person name="Smith B.A."/>
        </authorList>
    </citation>
    <scope>NUCLEOTIDE SEQUENCE</scope>
    <source>
        <strain evidence="1">M301315</strain>
    </source>
</reference>